<dbReference type="InterPro" id="IPR027417">
    <property type="entry name" value="P-loop_NTPase"/>
</dbReference>
<evidence type="ECO:0000313" key="1">
    <source>
        <dbReference type="EMBL" id="EEN51104.1"/>
    </source>
</evidence>
<proteinExistence type="predicted"/>
<protein>
    <submittedName>
        <fullName evidence="1">Uncharacterized protein</fullName>
    </submittedName>
</protein>
<dbReference type="Gene3D" id="3.40.50.300">
    <property type="entry name" value="P-loop containing nucleotide triphosphate hydrolases"/>
    <property type="match status" value="1"/>
</dbReference>
<sequence length="120" mass="13270">MALSKPLMTPKPLTEQDIDDLEEIMDAIAMLERYGVSKDKLTDVNGAKLRLRRKLLEDTGRKLRKPGDGGIFIVDSPGVGESDEMDEHVSKYLSKAHAFIYVINSANAGGVNKDRVGRQI</sequence>
<dbReference type="PANTHER" id="PTHR26392:SF92">
    <property type="entry name" value="PROTEIN KINASE DOMAIN-CONTAINING PROTEIN"/>
    <property type="match status" value="1"/>
</dbReference>
<organism>
    <name type="scientific">Branchiostoma floridae</name>
    <name type="common">Florida lancelet</name>
    <name type="synonym">Amphioxus</name>
    <dbReference type="NCBI Taxonomy" id="7739"/>
    <lineage>
        <taxon>Eukaryota</taxon>
        <taxon>Metazoa</taxon>
        <taxon>Chordata</taxon>
        <taxon>Cephalochordata</taxon>
        <taxon>Leptocardii</taxon>
        <taxon>Amphioxiformes</taxon>
        <taxon>Branchiostomatidae</taxon>
        <taxon>Branchiostoma</taxon>
    </lineage>
</organism>
<dbReference type="EMBL" id="GG666594">
    <property type="protein sequence ID" value="EEN51104.1"/>
    <property type="molecule type" value="Genomic_DNA"/>
</dbReference>
<dbReference type="InParanoid" id="C3Z8J9"/>
<reference evidence="1" key="1">
    <citation type="journal article" date="2008" name="Nature">
        <title>The amphioxus genome and the evolution of the chordate karyotype.</title>
        <authorList>
            <consortium name="US DOE Joint Genome Institute (JGI-PGF)"/>
            <person name="Putnam N.H."/>
            <person name="Butts T."/>
            <person name="Ferrier D.E.K."/>
            <person name="Furlong R.F."/>
            <person name="Hellsten U."/>
            <person name="Kawashima T."/>
            <person name="Robinson-Rechavi M."/>
            <person name="Shoguchi E."/>
            <person name="Terry A."/>
            <person name="Yu J.-K."/>
            <person name="Benito-Gutierrez E.L."/>
            <person name="Dubchak I."/>
            <person name="Garcia-Fernandez J."/>
            <person name="Gibson-Brown J.J."/>
            <person name="Grigoriev I.V."/>
            <person name="Horton A.C."/>
            <person name="de Jong P.J."/>
            <person name="Jurka J."/>
            <person name="Kapitonov V.V."/>
            <person name="Kohara Y."/>
            <person name="Kuroki Y."/>
            <person name="Lindquist E."/>
            <person name="Lucas S."/>
            <person name="Osoegawa K."/>
            <person name="Pennacchio L.A."/>
            <person name="Salamov A.A."/>
            <person name="Satou Y."/>
            <person name="Sauka-Spengler T."/>
            <person name="Schmutz J."/>
            <person name="Shin-I T."/>
            <person name="Toyoda A."/>
            <person name="Bronner-Fraser M."/>
            <person name="Fujiyama A."/>
            <person name="Holland L.Z."/>
            <person name="Holland P.W.H."/>
            <person name="Satoh N."/>
            <person name="Rokhsar D.S."/>
        </authorList>
    </citation>
    <scope>NUCLEOTIDE SEQUENCE [LARGE SCALE GENOMIC DNA]</scope>
    <source>
        <strain evidence="1">S238N-H82</strain>
        <tissue evidence="1">Testes</tissue>
    </source>
</reference>
<gene>
    <name evidence="1" type="ORF">BRAFLDRAFT_90203</name>
</gene>
<dbReference type="AlphaFoldDB" id="C3Z8J9"/>
<dbReference type="PANTHER" id="PTHR26392">
    <property type="entry name" value="MITOGEN-ACTIVATED PROTEIN KINASE KINASE KINASE 7-RELATED"/>
    <property type="match status" value="1"/>
</dbReference>
<name>C3Z8J9_BRAFL</name>
<accession>C3Z8J9</accession>